<evidence type="ECO:0000313" key="2">
    <source>
        <dbReference type="EMBL" id="SNS35755.1"/>
    </source>
</evidence>
<evidence type="ECO:0000259" key="1">
    <source>
        <dbReference type="Pfam" id="PF04069"/>
    </source>
</evidence>
<gene>
    <name evidence="2" type="ORF">SAMN06893096_103361</name>
</gene>
<dbReference type="AlphaFoldDB" id="A0A239DT06"/>
<dbReference type="GO" id="GO:0022857">
    <property type="term" value="F:transmembrane transporter activity"/>
    <property type="evidence" value="ECO:0007669"/>
    <property type="project" value="InterPro"/>
</dbReference>
<accession>A0A239DT06</accession>
<organism evidence="2 3">
    <name type="scientific">Geodermatophilus pulveris</name>
    <dbReference type="NCBI Taxonomy" id="1564159"/>
    <lineage>
        <taxon>Bacteria</taxon>
        <taxon>Bacillati</taxon>
        <taxon>Actinomycetota</taxon>
        <taxon>Actinomycetes</taxon>
        <taxon>Geodermatophilales</taxon>
        <taxon>Geodermatophilaceae</taxon>
        <taxon>Geodermatophilus</taxon>
    </lineage>
</organism>
<keyword evidence="3" id="KW-1185">Reference proteome</keyword>
<dbReference type="Gene3D" id="3.40.190.10">
    <property type="entry name" value="Periplasmic binding protein-like II"/>
    <property type="match status" value="1"/>
</dbReference>
<dbReference type="Proteomes" id="UP000198373">
    <property type="component" value="Unassembled WGS sequence"/>
</dbReference>
<dbReference type="SUPFAM" id="SSF53850">
    <property type="entry name" value="Periplasmic binding protein-like II"/>
    <property type="match status" value="1"/>
</dbReference>
<sequence>MVLLADDRALQPRGDVVPLVRTGVLERWDDLGTAFDAVSARLTTDVLVQLNGFVELDGLTPTEAAARWWAGG</sequence>
<dbReference type="EMBL" id="FZOO01000003">
    <property type="protein sequence ID" value="SNS35755.1"/>
    <property type="molecule type" value="Genomic_DNA"/>
</dbReference>
<protein>
    <submittedName>
        <fullName evidence="2">Substrate binding domain of ABC-type glycine betaine transport system</fullName>
    </submittedName>
</protein>
<feature type="domain" description="ABC-type glycine betaine transport system substrate-binding" evidence="1">
    <location>
        <begin position="1"/>
        <end position="70"/>
    </location>
</feature>
<proteinExistence type="predicted"/>
<dbReference type="Pfam" id="PF04069">
    <property type="entry name" value="OpuAC"/>
    <property type="match status" value="1"/>
</dbReference>
<name>A0A239DT06_9ACTN</name>
<reference evidence="3" key="1">
    <citation type="submission" date="2017-06" db="EMBL/GenBank/DDBJ databases">
        <authorList>
            <person name="Varghese N."/>
            <person name="Submissions S."/>
        </authorList>
    </citation>
    <scope>NUCLEOTIDE SEQUENCE [LARGE SCALE GENOMIC DNA]</scope>
    <source>
        <strain evidence="3">DSM 46839</strain>
    </source>
</reference>
<dbReference type="GO" id="GO:0043190">
    <property type="term" value="C:ATP-binding cassette (ABC) transporter complex"/>
    <property type="evidence" value="ECO:0007669"/>
    <property type="project" value="InterPro"/>
</dbReference>
<evidence type="ECO:0000313" key="3">
    <source>
        <dbReference type="Proteomes" id="UP000198373"/>
    </source>
</evidence>
<dbReference type="InterPro" id="IPR007210">
    <property type="entry name" value="ABC_Gly_betaine_transp_sub-bd"/>
</dbReference>